<dbReference type="GO" id="GO:0008270">
    <property type="term" value="F:zinc ion binding"/>
    <property type="evidence" value="ECO:0007669"/>
    <property type="project" value="UniProtKB-KW"/>
</dbReference>
<evidence type="ECO:0000313" key="9">
    <source>
        <dbReference type="Proteomes" id="UP001557470"/>
    </source>
</evidence>
<dbReference type="SUPFAM" id="SSF57845">
    <property type="entry name" value="B-box zinc-binding domain"/>
    <property type="match status" value="1"/>
</dbReference>
<dbReference type="AlphaFoldDB" id="A0ABD0X3J8"/>
<dbReference type="PRINTS" id="PR01407">
    <property type="entry name" value="BUTYPHLNCDUF"/>
</dbReference>
<dbReference type="Pfam" id="PF13445">
    <property type="entry name" value="zf-RING_UBOX"/>
    <property type="match status" value="1"/>
</dbReference>
<evidence type="ECO:0000259" key="7">
    <source>
        <dbReference type="PROSITE" id="PS50188"/>
    </source>
</evidence>
<dbReference type="Pfam" id="PF13765">
    <property type="entry name" value="PRY"/>
    <property type="match status" value="1"/>
</dbReference>
<dbReference type="InterPro" id="IPR006574">
    <property type="entry name" value="PRY"/>
</dbReference>
<evidence type="ECO:0000256" key="3">
    <source>
        <dbReference type="ARBA" id="ARBA00022833"/>
    </source>
</evidence>
<dbReference type="PANTHER" id="PTHR24103">
    <property type="entry name" value="E3 UBIQUITIN-PROTEIN LIGASE TRIM"/>
    <property type="match status" value="1"/>
</dbReference>
<feature type="domain" description="B box-type" evidence="6">
    <location>
        <begin position="145"/>
        <end position="186"/>
    </location>
</feature>
<evidence type="ECO:0008006" key="10">
    <source>
        <dbReference type="Google" id="ProtNLM"/>
    </source>
</evidence>
<dbReference type="CDD" id="cd19800">
    <property type="entry name" value="Bbox2_xNF7-like"/>
    <property type="match status" value="1"/>
</dbReference>
<dbReference type="Pfam" id="PF00622">
    <property type="entry name" value="SPRY"/>
    <property type="match status" value="1"/>
</dbReference>
<dbReference type="Gene3D" id="3.30.40.10">
    <property type="entry name" value="Zinc/RING finger domain, C3HC4 (zinc finger)"/>
    <property type="match status" value="1"/>
</dbReference>
<dbReference type="Gene3D" id="3.30.160.60">
    <property type="entry name" value="Classic Zinc Finger"/>
    <property type="match status" value="1"/>
</dbReference>
<dbReference type="InterPro" id="IPR000315">
    <property type="entry name" value="Znf_B-box"/>
</dbReference>
<keyword evidence="9" id="KW-1185">Reference proteome</keyword>
<dbReference type="PROSITE" id="PS50119">
    <property type="entry name" value="ZF_BBOX"/>
    <property type="match status" value="1"/>
</dbReference>
<evidence type="ECO:0000259" key="5">
    <source>
        <dbReference type="PROSITE" id="PS50089"/>
    </source>
</evidence>
<dbReference type="InterPro" id="IPR001870">
    <property type="entry name" value="B30.2/SPRY"/>
</dbReference>
<accession>A0ABD0X3J8</accession>
<protein>
    <recommendedName>
        <fullName evidence="10">Tripartite motif-containing protein 35-like</fullName>
    </recommendedName>
</protein>
<evidence type="ECO:0000256" key="2">
    <source>
        <dbReference type="ARBA" id="ARBA00022771"/>
    </source>
</evidence>
<dbReference type="SMART" id="SM00589">
    <property type="entry name" value="PRY"/>
    <property type="match status" value="1"/>
</dbReference>
<dbReference type="PROSITE" id="PS50188">
    <property type="entry name" value="B302_SPRY"/>
    <property type="match status" value="1"/>
</dbReference>
<evidence type="ECO:0000256" key="1">
    <source>
        <dbReference type="ARBA" id="ARBA00022723"/>
    </source>
</evidence>
<keyword evidence="3" id="KW-0862">Zinc</keyword>
<dbReference type="SUPFAM" id="SSF57850">
    <property type="entry name" value="RING/U-box"/>
    <property type="match status" value="1"/>
</dbReference>
<keyword evidence="1" id="KW-0479">Metal-binding</keyword>
<dbReference type="Gene3D" id="2.60.120.920">
    <property type="match status" value="1"/>
</dbReference>
<dbReference type="Pfam" id="PF00643">
    <property type="entry name" value="zf-B_box"/>
    <property type="match status" value="1"/>
</dbReference>
<dbReference type="InterPro" id="IPR050143">
    <property type="entry name" value="TRIM/RBCC"/>
</dbReference>
<feature type="domain" description="B30.2/SPRY" evidence="7">
    <location>
        <begin position="335"/>
        <end position="539"/>
    </location>
</feature>
<dbReference type="InterPro" id="IPR013083">
    <property type="entry name" value="Znf_RING/FYVE/PHD"/>
</dbReference>
<dbReference type="EMBL" id="JAGEUA010000006">
    <property type="protein sequence ID" value="KAL0973696.1"/>
    <property type="molecule type" value="Genomic_DNA"/>
</dbReference>
<feature type="domain" description="RING-type" evidence="5">
    <location>
        <begin position="72"/>
        <end position="112"/>
    </location>
</feature>
<dbReference type="InterPro" id="IPR013320">
    <property type="entry name" value="ConA-like_dom_sf"/>
</dbReference>
<organism evidence="8 9">
    <name type="scientific">Umbra pygmaea</name>
    <name type="common">Eastern mudminnow</name>
    <dbReference type="NCBI Taxonomy" id="75934"/>
    <lineage>
        <taxon>Eukaryota</taxon>
        <taxon>Metazoa</taxon>
        <taxon>Chordata</taxon>
        <taxon>Craniata</taxon>
        <taxon>Vertebrata</taxon>
        <taxon>Euteleostomi</taxon>
        <taxon>Actinopterygii</taxon>
        <taxon>Neopterygii</taxon>
        <taxon>Teleostei</taxon>
        <taxon>Protacanthopterygii</taxon>
        <taxon>Esociformes</taxon>
        <taxon>Umbridae</taxon>
        <taxon>Umbra</taxon>
    </lineage>
</organism>
<evidence type="ECO:0000313" key="8">
    <source>
        <dbReference type="EMBL" id="KAL0973696.1"/>
    </source>
</evidence>
<dbReference type="InterPro" id="IPR027370">
    <property type="entry name" value="Znf-RING_euk"/>
</dbReference>
<keyword evidence="2 4" id="KW-0863">Zinc-finger</keyword>
<reference evidence="8 9" key="1">
    <citation type="submission" date="2024-06" db="EMBL/GenBank/DDBJ databases">
        <authorList>
            <person name="Pan Q."/>
            <person name="Wen M."/>
            <person name="Jouanno E."/>
            <person name="Zahm M."/>
            <person name="Klopp C."/>
            <person name="Cabau C."/>
            <person name="Louis A."/>
            <person name="Berthelot C."/>
            <person name="Parey E."/>
            <person name="Roest Crollius H."/>
            <person name="Montfort J."/>
            <person name="Robinson-Rechavi M."/>
            <person name="Bouchez O."/>
            <person name="Lampietro C."/>
            <person name="Lopez Roques C."/>
            <person name="Donnadieu C."/>
            <person name="Postlethwait J."/>
            <person name="Bobe J."/>
            <person name="Verreycken H."/>
            <person name="Guiguen Y."/>
        </authorList>
    </citation>
    <scope>NUCLEOTIDE SEQUENCE [LARGE SCALE GENOMIC DNA]</scope>
    <source>
        <strain evidence="8">Up_M1</strain>
        <tissue evidence="8">Testis</tissue>
    </source>
</reference>
<proteinExistence type="predicted"/>
<dbReference type="Proteomes" id="UP001557470">
    <property type="component" value="Unassembled WGS sequence"/>
</dbReference>
<evidence type="ECO:0000259" key="6">
    <source>
        <dbReference type="PROSITE" id="PS50119"/>
    </source>
</evidence>
<dbReference type="InterPro" id="IPR003877">
    <property type="entry name" value="SPRY_dom"/>
</dbReference>
<dbReference type="InterPro" id="IPR043136">
    <property type="entry name" value="B30.2/SPRY_sf"/>
</dbReference>
<gene>
    <name evidence="8" type="ORF">UPYG_G00209750</name>
</gene>
<sequence>MLGWLRPGGHLFTESCNYQSGNHKRDFNPTHYRSSAHEEIVIRLRADSFAGAILLSDQMASNSIFQEEDLLCPVCYDVFRDPVVLPCSHSACKTCMEEYWEHKDHQECPICRKRSSNPLPPVSLTLKKLCEVVLQAKSHKEADIGSEKLCGRHKEKLKLFCLKDEQPVCLVCRDSRLHKGHTFCPIDEVPDDYKLIVEAELEILKEKLRLYNKAKQTFDETKHFIEMQADEATVDIKIAFEILHQHLHEQENARIDALRKEEKEKNLIVEVKIKELSKIITSLSNKIQVVEDALNGDPVAFLQRYKTILYTSRAQCKVPDPQLGPRMLIDVAEHLGNLKFCITQDLQKSMEYYPVVLDPNTAHKDVFLDLQLKEFRMKDSHDNKAIPPDTPERFSLYPWVLGSKGFDSGFTSWEVEVKDTPFNSGKGQPGRCGWTIGLLEESVSRQRVINKGLWNLSYNGHVYTAHSGPKSHVTLELKADVKKIRVKLDWGGGKLSFYDSDTYDHVHTFTHKFAVKVFPYLSNNCFCHTLEISPGEPPKSERERCLEHQLQRRGVHQALTLSHM</sequence>
<evidence type="ECO:0000256" key="4">
    <source>
        <dbReference type="PROSITE-ProRule" id="PRU00024"/>
    </source>
</evidence>
<dbReference type="InterPro" id="IPR003879">
    <property type="entry name" value="Butyrophylin_SPRY"/>
</dbReference>
<comment type="caution">
    <text evidence="8">The sequence shown here is derived from an EMBL/GenBank/DDBJ whole genome shotgun (WGS) entry which is preliminary data.</text>
</comment>
<dbReference type="InterPro" id="IPR001841">
    <property type="entry name" value="Znf_RING"/>
</dbReference>
<dbReference type="SMART" id="SM00184">
    <property type="entry name" value="RING"/>
    <property type="match status" value="1"/>
</dbReference>
<dbReference type="SMART" id="SM00336">
    <property type="entry name" value="BBOX"/>
    <property type="match status" value="2"/>
</dbReference>
<dbReference type="SUPFAM" id="SSF49899">
    <property type="entry name" value="Concanavalin A-like lectins/glucanases"/>
    <property type="match status" value="1"/>
</dbReference>
<dbReference type="PROSITE" id="PS50089">
    <property type="entry name" value="ZF_RING_2"/>
    <property type="match status" value="1"/>
</dbReference>
<name>A0ABD0X3J8_UMBPY</name>